<dbReference type="PANTHER" id="PTHR43022:SF1">
    <property type="entry name" value="PROTEIN SMF"/>
    <property type="match status" value="1"/>
</dbReference>
<dbReference type="InterPro" id="IPR003488">
    <property type="entry name" value="DprA"/>
</dbReference>
<dbReference type="GO" id="GO:0009294">
    <property type="term" value="P:DNA-mediated transformation"/>
    <property type="evidence" value="ECO:0007669"/>
    <property type="project" value="InterPro"/>
</dbReference>
<comment type="similarity">
    <text evidence="1">Belongs to the DprA/Smf family.</text>
</comment>
<dbReference type="Gene3D" id="1.10.10.10">
    <property type="entry name" value="Winged helix-like DNA-binding domain superfamily/Winged helix DNA-binding domain"/>
    <property type="match status" value="1"/>
</dbReference>
<feature type="domain" description="DprA winged helix" evidence="3">
    <location>
        <begin position="229"/>
        <end position="285"/>
    </location>
</feature>
<proteinExistence type="inferred from homology"/>
<dbReference type="Pfam" id="PF02481">
    <property type="entry name" value="DNA_processg_A"/>
    <property type="match status" value="1"/>
</dbReference>
<dbReference type="SUPFAM" id="SSF102405">
    <property type="entry name" value="MCP/YpsA-like"/>
    <property type="match status" value="1"/>
</dbReference>
<evidence type="ECO:0000259" key="2">
    <source>
        <dbReference type="Pfam" id="PF02481"/>
    </source>
</evidence>
<protein>
    <submittedName>
        <fullName evidence="4">DNA-protecting protein DprA</fullName>
    </submittedName>
</protein>
<dbReference type="EMBL" id="PEXQ01000033">
    <property type="protein sequence ID" value="PIU15752.1"/>
    <property type="molecule type" value="Genomic_DNA"/>
</dbReference>
<dbReference type="InterPro" id="IPR057666">
    <property type="entry name" value="DrpA_SLOG"/>
</dbReference>
<evidence type="ECO:0000313" key="4">
    <source>
        <dbReference type="EMBL" id="PIU15752.1"/>
    </source>
</evidence>
<evidence type="ECO:0000256" key="1">
    <source>
        <dbReference type="ARBA" id="ARBA00006525"/>
    </source>
</evidence>
<dbReference type="NCBIfam" id="TIGR00732">
    <property type="entry name" value="dprA"/>
    <property type="match status" value="1"/>
</dbReference>
<dbReference type="Pfam" id="PF17782">
    <property type="entry name" value="WHD_DprA"/>
    <property type="match status" value="1"/>
</dbReference>
<dbReference type="InterPro" id="IPR041614">
    <property type="entry name" value="DprA_WH"/>
</dbReference>
<dbReference type="AlphaFoldDB" id="A0A2M6XUP7"/>
<evidence type="ECO:0000259" key="3">
    <source>
        <dbReference type="Pfam" id="PF17782"/>
    </source>
</evidence>
<gene>
    <name evidence="4" type="primary">dprA</name>
    <name evidence="4" type="ORF">COT20_01380</name>
</gene>
<dbReference type="Gene3D" id="3.40.50.450">
    <property type="match status" value="1"/>
</dbReference>
<dbReference type="InterPro" id="IPR036388">
    <property type="entry name" value="WH-like_DNA-bd_sf"/>
</dbReference>
<name>A0A2M6XUP7_9BACT</name>
<dbReference type="Proteomes" id="UP000229784">
    <property type="component" value="Unassembled WGS sequence"/>
</dbReference>
<feature type="domain" description="Smf/DprA SLOG" evidence="2">
    <location>
        <begin position="12"/>
        <end position="221"/>
    </location>
</feature>
<reference evidence="5" key="1">
    <citation type="submission" date="2017-09" db="EMBL/GenBank/DDBJ databases">
        <title>Depth-based differentiation of microbial function through sediment-hosted aquifers and enrichment of novel symbionts in the deep terrestrial subsurface.</title>
        <authorList>
            <person name="Probst A.J."/>
            <person name="Ladd B."/>
            <person name="Jarett J.K."/>
            <person name="Geller-Mcgrath D.E."/>
            <person name="Sieber C.M.K."/>
            <person name="Emerson J.B."/>
            <person name="Anantharaman K."/>
            <person name="Thomas B.C."/>
            <person name="Malmstrom R."/>
            <person name="Stieglmeier M."/>
            <person name="Klingl A."/>
            <person name="Woyke T."/>
            <person name="Ryan C.M."/>
            <person name="Banfield J.F."/>
        </authorList>
    </citation>
    <scope>NUCLEOTIDE SEQUENCE [LARGE SCALE GENOMIC DNA]</scope>
</reference>
<organism evidence="4 5">
    <name type="scientific">bacterium (Candidatus Gribaldobacteria) CG08_land_8_20_14_0_20_39_15</name>
    <dbReference type="NCBI Taxonomy" id="2014273"/>
    <lineage>
        <taxon>Bacteria</taxon>
        <taxon>Candidatus Gribaldobacteria</taxon>
    </lineage>
</organism>
<sequence>MFYLRDWPIQKITLQDKEYPQELKKIQKPPLALYYRGNLNENENRVAIVGTRRASDYGKEIAFDLADNLSQAGLIVVSGLARGIDTWAAKGALQKNHRTIAVLGTGLDEENFYPQENLNLAKQILEKNGCLISEYPSGTKGANFTFPQRNRIISGLSLAVVVVEAKLESGALITAHWAKQQKRRVFAVPGPVYNSNSQGCHFLIKQGAKLAESANDILNDLGLSLFTSQQPTATSPEEQLIFKILEQGALDIDKIIEKTKLPAQIISVNLSMMEIENKVKNLGGNTYALTR</sequence>
<comment type="caution">
    <text evidence="4">The sequence shown here is derived from an EMBL/GenBank/DDBJ whole genome shotgun (WGS) entry which is preliminary data.</text>
</comment>
<evidence type="ECO:0000313" key="5">
    <source>
        <dbReference type="Proteomes" id="UP000229784"/>
    </source>
</evidence>
<dbReference type="PANTHER" id="PTHR43022">
    <property type="entry name" value="PROTEIN SMF"/>
    <property type="match status" value="1"/>
</dbReference>
<accession>A0A2M6XUP7</accession>